<gene>
    <name evidence="1" type="ORF">AIN02nite_09320</name>
</gene>
<dbReference type="Proteomes" id="UP000321104">
    <property type="component" value="Unassembled WGS sequence"/>
</dbReference>
<accession>A0A6N3T5Q1</accession>
<reference evidence="1 2" key="1">
    <citation type="submission" date="2019-07" db="EMBL/GenBank/DDBJ databases">
        <title>Whole genome shotgun sequence of Acetobacter indonesiensis NBRC 16471.</title>
        <authorList>
            <person name="Hosoyama A."/>
            <person name="Uohara A."/>
            <person name="Ohji S."/>
            <person name="Ichikawa N."/>
        </authorList>
    </citation>
    <scope>NUCLEOTIDE SEQUENCE [LARGE SCALE GENOMIC DNA]</scope>
    <source>
        <strain evidence="1 2">NBRC 16471</strain>
    </source>
</reference>
<evidence type="ECO:0000313" key="2">
    <source>
        <dbReference type="Proteomes" id="UP000321104"/>
    </source>
</evidence>
<dbReference type="AlphaFoldDB" id="A0A6N3T5Q1"/>
<name>A0A6N3T5Q1_9PROT</name>
<dbReference type="EMBL" id="BJXQ01000004">
    <property type="protein sequence ID" value="GEN02907.1"/>
    <property type="molecule type" value="Genomic_DNA"/>
</dbReference>
<protein>
    <submittedName>
        <fullName evidence="1">Uncharacterized protein</fullName>
    </submittedName>
</protein>
<proteinExistence type="predicted"/>
<sequence length="61" mass="6430">MGATIGNGVVYPLKVGERSDPVGSCQSRAKLIYGSEGVETGRAVPKGLWPKVKGQSRPRTC</sequence>
<evidence type="ECO:0000313" key="1">
    <source>
        <dbReference type="EMBL" id="GEN02907.1"/>
    </source>
</evidence>
<organism evidence="1 2">
    <name type="scientific">Acetobacter indonesiensis</name>
    <dbReference type="NCBI Taxonomy" id="104101"/>
    <lineage>
        <taxon>Bacteria</taxon>
        <taxon>Pseudomonadati</taxon>
        <taxon>Pseudomonadota</taxon>
        <taxon>Alphaproteobacteria</taxon>
        <taxon>Acetobacterales</taxon>
        <taxon>Acetobacteraceae</taxon>
        <taxon>Acetobacter</taxon>
    </lineage>
</organism>
<comment type="caution">
    <text evidence="1">The sequence shown here is derived from an EMBL/GenBank/DDBJ whole genome shotgun (WGS) entry which is preliminary data.</text>
</comment>